<gene>
    <name evidence="1" type="ORF">CY34DRAFT_701316</name>
</gene>
<name>A0A0D0AH12_9AGAM</name>
<dbReference type="OrthoDB" id="2662396at2759"/>
<evidence type="ECO:0000313" key="1">
    <source>
        <dbReference type="EMBL" id="KIK33497.1"/>
    </source>
</evidence>
<dbReference type="InterPro" id="IPR035992">
    <property type="entry name" value="Ricin_B-like_lectins"/>
</dbReference>
<dbReference type="SUPFAM" id="SSF50370">
    <property type="entry name" value="Ricin B-like lectins"/>
    <property type="match status" value="1"/>
</dbReference>
<keyword evidence="2" id="KW-1185">Reference proteome</keyword>
<reference evidence="2" key="2">
    <citation type="submission" date="2015-01" db="EMBL/GenBank/DDBJ databases">
        <title>Evolutionary Origins and Diversification of the Mycorrhizal Mutualists.</title>
        <authorList>
            <consortium name="DOE Joint Genome Institute"/>
            <consortium name="Mycorrhizal Genomics Consortium"/>
            <person name="Kohler A."/>
            <person name="Kuo A."/>
            <person name="Nagy L.G."/>
            <person name="Floudas D."/>
            <person name="Copeland A."/>
            <person name="Barry K.W."/>
            <person name="Cichocki N."/>
            <person name="Veneault-Fourrey C."/>
            <person name="LaButti K."/>
            <person name="Lindquist E.A."/>
            <person name="Lipzen A."/>
            <person name="Lundell T."/>
            <person name="Morin E."/>
            <person name="Murat C."/>
            <person name="Riley R."/>
            <person name="Ohm R."/>
            <person name="Sun H."/>
            <person name="Tunlid A."/>
            <person name="Henrissat B."/>
            <person name="Grigoriev I.V."/>
            <person name="Hibbett D.S."/>
            <person name="Martin F."/>
        </authorList>
    </citation>
    <scope>NUCLEOTIDE SEQUENCE [LARGE SCALE GENOMIC DNA]</scope>
    <source>
        <strain evidence="2">UH-Slu-Lm8-n1</strain>
    </source>
</reference>
<dbReference type="EMBL" id="KN835930">
    <property type="protein sequence ID" value="KIK33497.1"/>
    <property type="molecule type" value="Genomic_DNA"/>
</dbReference>
<dbReference type="HOGENOM" id="CLU_140531_0_0_1"/>
<proteinExistence type="predicted"/>
<protein>
    <submittedName>
        <fullName evidence="1">Uncharacterized protein</fullName>
    </submittedName>
</protein>
<dbReference type="Gene3D" id="2.80.10.50">
    <property type="match status" value="1"/>
</dbReference>
<organism evidence="1 2">
    <name type="scientific">Suillus luteus UH-Slu-Lm8-n1</name>
    <dbReference type="NCBI Taxonomy" id="930992"/>
    <lineage>
        <taxon>Eukaryota</taxon>
        <taxon>Fungi</taxon>
        <taxon>Dikarya</taxon>
        <taxon>Basidiomycota</taxon>
        <taxon>Agaricomycotina</taxon>
        <taxon>Agaricomycetes</taxon>
        <taxon>Agaricomycetidae</taxon>
        <taxon>Boletales</taxon>
        <taxon>Suillineae</taxon>
        <taxon>Suillaceae</taxon>
        <taxon>Suillus</taxon>
    </lineage>
</organism>
<evidence type="ECO:0000313" key="2">
    <source>
        <dbReference type="Proteomes" id="UP000054485"/>
    </source>
</evidence>
<reference evidence="1 2" key="1">
    <citation type="submission" date="2014-04" db="EMBL/GenBank/DDBJ databases">
        <authorList>
            <consortium name="DOE Joint Genome Institute"/>
            <person name="Kuo A."/>
            <person name="Ruytinx J."/>
            <person name="Rineau F."/>
            <person name="Colpaert J."/>
            <person name="Kohler A."/>
            <person name="Nagy L.G."/>
            <person name="Floudas D."/>
            <person name="Copeland A."/>
            <person name="Barry K.W."/>
            <person name="Cichocki N."/>
            <person name="Veneault-Fourrey C."/>
            <person name="LaButti K."/>
            <person name="Lindquist E.A."/>
            <person name="Lipzen A."/>
            <person name="Lundell T."/>
            <person name="Morin E."/>
            <person name="Murat C."/>
            <person name="Sun H."/>
            <person name="Tunlid A."/>
            <person name="Henrissat B."/>
            <person name="Grigoriev I.V."/>
            <person name="Hibbett D.S."/>
            <person name="Martin F."/>
            <person name="Nordberg H.P."/>
            <person name="Cantor M.N."/>
            <person name="Hua S.X."/>
        </authorList>
    </citation>
    <scope>NUCLEOTIDE SEQUENCE [LARGE SCALE GENOMIC DNA]</scope>
    <source>
        <strain evidence="1 2">UH-Slu-Lm8-n1</strain>
    </source>
</reference>
<sequence>MSINGVLQNAKWPDFVLTETKNTATVDGQSFVKTDNQRWIGEYNYEEKGMHFVTIKNKDSGDYLAWDANMKVVMNGSKYWWKLVFDDGLVGFQVPEKKSASDSQASAKPTSFYTLELEADHSVTWPIDRSATLFLTLVAGRPQVPGIGPHRSAAVEGRA</sequence>
<dbReference type="AlphaFoldDB" id="A0A0D0AH12"/>
<dbReference type="InParanoid" id="A0A0D0AH12"/>
<accession>A0A0D0AH12</accession>
<dbReference type="Proteomes" id="UP000054485">
    <property type="component" value="Unassembled WGS sequence"/>
</dbReference>